<comment type="caution">
    <text evidence="2">The sequence shown here is derived from an EMBL/GenBank/DDBJ whole genome shotgun (WGS) entry which is preliminary data.</text>
</comment>
<name>A0A917FCV3_9BACL</name>
<keyword evidence="1" id="KW-1133">Transmembrane helix</keyword>
<keyword evidence="1" id="KW-0812">Transmembrane</keyword>
<feature type="transmembrane region" description="Helical" evidence="1">
    <location>
        <begin position="61"/>
        <end position="85"/>
    </location>
</feature>
<dbReference type="RefSeq" id="WP_189023579.1">
    <property type="nucleotide sequence ID" value="NZ_BMKR01000005.1"/>
</dbReference>
<accession>A0A917FCV3</accession>
<keyword evidence="1" id="KW-0472">Membrane</keyword>
<dbReference type="AlphaFoldDB" id="A0A917FCV3"/>
<reference evidence="2" key="2">
    <citation type="submission" date="2020-09" db="EMBL/GenBank/DDBJ databases">
        <authorList>
            <person name="Sun Q."/>
            <person name="Zhou Y."/>
        </authorList>
    </citation>
    <scope>NUCLEOTIDE SEQUENCE</scope>
    <source>
        <strain evidence="2">CGMCC 1.16134</strain>
    </source>
</reference>
<evidence type="ECO:0000256" key="1">
    <source>
        <dbReference type="SAM" id="Phobius"/>
    </source>
</evidence>
<reference evidence="2" key="1">
    <citation type="journal article" date="2014" name="Int. J. Syst. Evol. Microbiol.">
        <title>Complete genome sequence of Corynebacterium casei LMG S-19264T (=DSM 44701T), isolated from a smear-ripened cheese.</title>
        <authorList>
            <consortium name="US DOE Joint Genome Institute (JGI-PGF)"/>
            <person name="Walter F."/>
            <person name="Albersmeier A."/>
            <person name="Kalinowski J."/>
            <person name="Ruckert C."/>
        </authorList>
    </citation>
    <scope>NUCLEOTIDE SEQUENCE</scope>
    <source>
        <strain evidence="2">CGMCC 1.16134</strain>
    </source>
</reference>
<proteinExistence type="predicted"/>
<evidence type="ECO:0000313" key="2">
    <source>
        <dbReference type="EMBL" id="GGF71341.1"/>
    </source>
</evidence>
<dbReference type="Proteomes" id="UP000637643">
    <property type="component" value="Unassembled WGS sequence"/>
</dbReference>
<gene>
    <name evidence="2" type="ORF">GCM10010912_15610</name>
</gene>
<evidence type="ECO:0000313" key="3">
    <source>
        <dbReference type="Proteomes" id="UP000637643"/>
    </source>
</evidence>
<keyword evidence="3" id="KW-1185">Reference proteome</keyword>
<sequence length="88" mass="10173">MTLLKDSSNLDQAKTKHEQLWADFLNTDEETVDRILDKARVGLLPMPEKLRSRLRPFRTPLLWLIPLGALATAVLLYVVFIWAALWVE</sequence>
<protein>
    <submittedName>
        <fullName evidence="2">Uncharacterized protein</fullName>
    </submittedName>
</protein>
<dbReference type="EMBL" id="BMKR01000005">
    <property type="protein sequence ID" value="GGF71341.1"/>
    <property type="molecule type" value="Genomic_DNA"/>
</dbReference>
<organism evidence="2 3">
    <name type="scientific">Paenibacillus albidus</name>
    <dbReference type="NCBI Taxonomy" id="2041023"/>
    <lineage>
        <taxon>Bacteria</taxon>
        <taxon>Bacillati</taxon>
        <taxon>Bacillota</taxon>
        <taxon>Bacilli</taxon>
        <taxon>Bacillales</taxon>
        <taxon>Paenibacillaceae</taxon>
        <taxon>Paenibacillus</taxon>
    </lineage>
</organism>